<evidence type="ECO:0000256" key="1">
    <source>
        <dbReference type="ARBA" id="ARBA00005898"/>
    </source>
</evidence>
<feature type="modified residue" description="N6-carboxylysine" evidence="7">
    <location>
        <position position="229"/>
    </location>
</feature>
<evidence type="ECO:0000259" key="10">
    <source>
        <dbReference type="Pfam" id="PF02875"/>
    </source>
</evidence>
<evidence type="ECO:0000256" key="4">
    <source>
        <dbReference type="ARBA" id="ARBA00022984"/>
    </source>
</evidence>
<feature type="binding site" evidence="7">
    <location>
        <position position="471"/>
    </location>
    <ligand>
        <name>meso-2,6-diaminopimelate</name>
        <dbReference type="ChEBI" id="CHEBI:57791"/>
    </ligand>
</feature>
<sequence>MSRHPSPAAWMLLSDLLTDEHPLPDGLDRPVSGLCLDSRRAKPGEVFLAVAGSRHHGLIHAGEAVQRGVVAVLWEPAAVDPPRLPVPCVAVPRLRERVGELAARFHGHPSRSMRVVGVTGTDGKTSVSQCLAGALDRESRPCGVIGTLGSGRWGALGAPGLTTPDGIALQALLADMVRDNLHQVVMEVSSHALDQGRVTGTDIDVAILTNLGRDHLDYHGTVEAYGQAKARLFTWPGLNTAILNLDDPFGMALADRVTVPVLGYGLQPGSGGHDQVLATRPVFHAGGIRAHITTPWGTGELESPWLGQFNLQNLLAVLAALLSLDVRLADALERLGRAPAVPGRMECFRGRRGPMMVVDYAHTHLALAQVLQALRTHCRGQLWCVFGCGGDRDPGKRPLMAAMAQRHADRVVVTSDNPRHESPQAIIRAIQAGFTHTTGVQIEMDRETAIRHAFQQAAPEDVILVAGKGHETWQIFGDEPHPFSDRALVRGLVERET</sequence>
<dbReference type="Gene3D" id="3.90.190.20">
    <property type="entry name" value="Mur ligase, C-terminal domain"/>
    <property type="match status" value="1"/>
</dbReference>
<proteinExistence type="inferred from homology"/>
<dbReference type="GO" id="GO:0051301">
    <property type="term" value="P:cell division"/>
    <property type="evidence" value="ECO:0007669"/>
    <property type="project" value="UniProtKB-KW"/>
</dbReference>
<dbReference type="EMBL" id="FOFO01000037">
    <property type="protein sequence ID" value="SEQ49443.1"/>
    <property type="molecule type" value="Genomic_DNA"/>
</dbReference>
<feature type="binding site" evidence="7">
    <location>
        <position position="189"/>
    </location>
    <ligand>
        <name>UDP-N-acetyl-alpha-D-muramoyl-L-alanyl-D-glutamate</name>
        <dbReference type="ChEBI" id="CHEBI:83900"/>
    </ligand>
</feature>
<dbReference type="GO" id="GO:0000287">
    <property type="term" value="F:magnesium ion binding"/>
    <property type="evidence" value="ECO:0007669"/>
    <property type="project" value="UniProtKB-UniRule"/>
</dbReference>
<dbReference type="STRING" id="867345.SAMN05421693_1375"/>
<feature type="domain" description="Mur ligase C-terminal" evidence="10">
    <location>
        <begin position="343"/>
        <end position="469"/>
    </location>
</feature>
<dbReference type="InterPro" id="IPR036565">
    <property type="entry name" value="Mur-like_cat_sf"/>
</dbReference>
<feature type="binding site" evidence="7">
    <location>
        <position position="197"/>
    </location>
    <ligand>
        <name>UDP-N-acetyl-alpha-D-muramoyl-L-alanyl-D-glutamate</name>
        <dbReference type="ChEBI" id="CHEBI:83900"/>
    </ligand>
</feature>
<reference evidence="12 13" key="1">
    <citation type="submission" date="2016-10" db="EMBL/GenBank/DDBJ databases">
        <authorList>
            <person name="de Groot N.N."/>
        </authorList>
    </citation>
    <scope>NUCLEOTIDE SEQUENCE [LARGE SCALE GENOMIC DNA]</scope>
    <source>
        <strain evidence="12 13">B7-7</strain>
    </source>
</reference>
<feature type="binding site" evidence="7">
    <location>
        <position position="195"/>
    </location>
    <ligand>
        <name>UDP-N-acetyl-alpha-D-muramoyl-L-alanyl-D-glutamate</name>
        <dbReference type="ChEBI" id="CHEBI:83900"/>
    </ligand>
</feature>
<keyword evidence="3 7" id="KW-0133">Cell shape</keyword>
<evidence type="ECO:0000259" key="9">
    <source>
        <dbReference type="Pfam" id="PF01225"/>
    </source>
</evidence>
<comment type="catalytic activity">
    <reaction evidence="7">
        <text>UDP-N-acetyl-alpha-D-muramoyl-L-alanyl-D-glutamate + meso-2,6-diaminopimelate + ATP = UDP-N-acetyl-alpha-D-muramoyl-L-alanyl-gamma-D-glutamyl-meso-2,6-diaminopimelate + ADP + phosphate + H(+)</text>
        <dbReference type="Rhea" id="RHEA:23676"/>
        <dbReference type="ChEBI" id="CHEBI:15378"/>
        <dbReference type="ChEBI" id="CHEBI:30616"/>
        <dbReference type="ChEBI" id="CHEBI:43474"/>
        <dbReference type="ChEBI" id="CHEBI:57791"/>
        <dbReference type="ChEBI" id="CHEBI:83900"/>
        <dbReference type="ChEBI" id="CHEBI:83905"/>
        <dbReference type="ChEBI" id="CHEBI:456216"/>
        <dbReference type="EC" id="6.3.2.13"/>
    </reaction>
</comment>
<keyword evidence="7" id="KW-0067">ATP-binding</keyword>
<dbReference type="SUPFAM" id="SSF63418">
    <property type="entry name" value="MurE/MurF N-terminal domain"/>
    <property type="match status" value="1"/>
</dbReference>
<dbReference type="Pfam" id="PF08245">
    <property type="entry name" value="Mur_ligase_M"/>
    <property type="match status" value="1"/>
</dbReference>
<dbReference type="InterPro" id="IPR035911">
    <property type="entry name" value="MurE/MurF_N"/>
</dbReference>
<name>A0A1H9GHD9_9GAMM</name>
<dbReference type="InterPro" id="IPR000713">
    <property type="entry name" value="Mur_ligase_N"/>
</dbReference>
<dbReference type="GO" id="GO:0005524">
    <property type="term" value="F:ATP binding"/>
    <property type="evidence" value="ECO:0007669"/>
    <property type="project" value="UniProtKB-UniRule"/>
</dbReference>
<dbReference type="Gene3D" id="3.40.1190.10">
    <property type="entry name" value="Mur-like, catalytic domain"/>
    <property type="match status" value="1"/>
</dbReference>
<feature type="domain" description="Mur ligase central" evidence="11">
    <location>
        <begin position="118"/>
        <end position="320"/>
    </location>
</feature>
<evidence type="ECO:0000256" key="6">
    <source>
        <dbReference type="ARBA" id="ARBA00023316"/>
    </source>
</evidence>
<dbReference type="GO" id="GO:0009252">
    <property type="term" value="P:peptidoglycan biosynthetic process"/>
    <property type="evidence" value="ECO:0007669"/>
    <property type="project" value="UniProtKB-UniRule"/>
</dbReference>
<evidence type="ECO:0000256" key="5">
    <source>
        <dbReference type="ARBA" id="ARBA00023306"/>
    </source>
</evidence>
<dbReference type="Pfam" id="PF01225">
    <property type="entry name" value="Mur_ligase"/>
    <property type="match status" value="1"/>
</dbReference>
<evidence type="ECO:0000256" key="8">
    <source>
        <dbReference type="RuleBase" id="RU004135"/>
    </source>
</evidence>
<dbReference type="GO" id="GO:0005737">
    <property type="term" value="C:cytoplasm"/>
    <property type="evidence" value="ECO:0007669"/>
    <property type="project" value="UniProtKB-SubCell"/>
</dbReference>
<dbReference type="PANTHER" id="PTHR23135">
    <property type="entry name" value="MUR LIGASE FAMILY MEMBER"/>
    <property type="match status" value="1"/>
</dbReference>
<dbReference type="NCBIfam" id="TIGR01085">
    <property type="entry name" value="murE"/>
    <property type="match status" value="1"/>
</dbReference>
<feature type="short sequence motif" description="Meso-diaminopimelate recognition motif" evidence="7">
    <location>
        <begin position="416"/>
        <end position="419"/>
    </location>
</feature>
<organism evidence="12 13">
    <name type="scientific">Ectothiorhodospira magna</name>
    <dbReference type="NCBI Taxonomy" id="867345"/>
    <lineage>
        <taxon>Bacteria</taxon>
        <taxon>Pseudomonadati</taxon>
        <taxon>Pseudomonadota</taxon>
        <taxon>Gammaproteobacteria</taxon>
        <taxon>Chromatiales</taxon>
        <taxon>Ectothiorhodospiraceae</taxon>
        <taxon>Ectothiorhodospira</taxon>
    </lineage>
</organism>
<protein>
    <recommendedName>
        <fullName evidence="7">UDP-N-acetylmuramoyl-L-alanyl-D-glutamate--2,6-diaminopimelate ligase</fullName>
        <ecNumber evidence="7">6.3.2.13</ecNumber>
    </recommendedName>
    <alternativeName>
        <fullName evidence="7">Meso-A2pm-adding enzyme</fullName>
    </alternativeName>
    <alternativeName>
        <fullName evidence="7">Meso-diaminopimelate-adding enzyme</fullName>
    </alternativeName>
    <alternativeName>
        <fullName evidence="7">UDP-MurNAc-L-Ala-D-Glu:meso-diaminopimelate ligase</fullName>
    </alternativeName>
    <alternativeName>
        <fullName evidence="7">UDP-MurNAc-tripeptide synthetase</fullName>
    </alternativeName>
    <alternativeName>
        <fullName evidence="7">UDP-N-acetylmuramyl-tripeptide synthetase</fullName>
    </alternativeName>
</protein>
<dbReference type="SUPFAM" id="SSF53244">
    <property type="entry name" value="MurD-like peptide ligases, peptide-binding domain"/>
    <property type="match status" value="1"/>
</dbReference>
<keyword evidence="7" id="KW-0547">Nucleotide-binding</keyword>
<comment type="PTM">
    <text evidence="7">Carboxylation is probably crucial for Mg(2+) binding and, consequently, for the gamma-phosphate positioning of ATP.</text>
</comment>
<dbReference type="GO" id="GO:0071555">
    <property type="term" value="P:cell wall organization"/>
    <property type="evidence" value="ECO:0007669"/>
    <property type="project" value="UniProtKB-KW"/>
</dbReference>
<gene>
    <name evidence="7" type="primary">murE</name>
    <name evidence="12" type="ORF">SAMN05421693_1375</name>
</gene>
<evidence type="ECO:0000313" key="13">
    <source>
        <dbReference type="Proteomes" id="UP000199496"/>
    </source>
</evidence>
<comment type="pathway">
    <text evidence="7 8">Cell wall biogenesis; peptidoglycan biosynthesis.</text>
</comment>
<dbReference type="InterPro" id="IPR004101">
    <property type="entry name" value="Mur_ligase_C"/>
</dbReference>
<keyword evidence="7" id="KW-0460">Magnesium</keyword>
<dbReference type="AlphaFoldDB" id="A0A1H9GHD9"/>
<feature type="binding site" evidence="7">
    <location>
        <position position="392"/>
    </location>
    <ligand>
        <name>meso-2,6-diaminopimelate</name>
        <dbReference type="ChEBI" id="CHEBI:57791"/>
    </ligand>
</feature>
<feature type="binding site" evidence="7">
    <location>
        <position position="467"/>
    </location>
    <ligand>
        <name>meso-2,6-diaminopimelate</name>
        <dbReference type="ChEBI" id="CHEBI:57791"/>
    </ligand>
</feature>
<accession>A0A1H9GHD9</accession>
<keyword evidence="7 12" id="KW-0436">Ligase</keyword>
<dbReference type="EC" id="6.3.2.13" evidence="7"/>
<evidence type="ECO:0000256" key="3">
    <source>
        <dbReference type="ARBA" id="ARBA00022960"/>
    </source>
</evidence>
<dbReference type="SUPFAM" id="SSF53623">
    <property type="entry name" value="MurD-like peptide ligases, catalytic domain"/>
    <property type="match status" value="1"/>
</dbReference>
<dbReference type="Proteomes" id="UP000199496">
    <property type="component" value="Unassembled WGS sequence"/>
</dbReference>
<comment type="function">
    <text evidence="7">Catalyzes the addition of meso-diaminopimelic acid to the nucleotide precursor UDP-N-acetylmuramoyl-L-alanyl-D-glutamate (UMAG) in the biosynthesis of bacterial cell-wall peptidoglycan.</text>
</comment>
<evidence type="ECO:0000259" key="11">
    <source>
        <dbReference type="Pfam" id="PF08245"/>
    </source>
</evidence>
<dbReference type="GO" id="GO:0008360">
    <property type="term" value="P:regulation of cell shape"/>
    <property type="evidence" value="ECO:0007669"/>
    <property type="project" value="UniProtKB-KW"/>
</dbReference>
<feature type="binding site" evidence="7">
    <location>
        <begin position="416"/>
        <end position="419"/>
    </location>
    <ligand>
        <name>meso-2,6-diaminopimelate</name>
        <dbReference type="ChEBI" id="CHEBI:57791"/>
    </ligand>
</feature>
<keyword evidence="13" id="KW-1185">Reference proteome</keyword>
<comment type="subcellular location">
    <subcellularLocation>
        <location evidence="7 8">Cytoplasm</location>
    </subcellularLocation>
</comment>
<evidence type="ECO:0000256" key="2">
    <source>
        <dbReference type="ARBA" id="ARBA00022618"/>
    </source>
</evidence>
<dbReference type="RefSeq" id="WP_238375988.1">
    <property type="nucleotide sequence ID" value="NZ_FOFO01000037.1"/>
</dbReference>
<dbReference type="HAMAP" id="MF_00208">
    <property type="entry name" value="MurE"/>
    <property type="match status" value="1"/>
</dbReference>
<dbReference type="GO" id="GO:0008765">
    <property type="term" value="F:UDP-N-acetylmuramoylalanyl-D-glutamate-2,6-diaminopimelate ligase activity"/>
    <property type="evidence" value="ECO:0007669"/>
    <property type="project" value="UniProtKB-UniRule"/>
</dbReference>
<keyword evidence="5 7" id="KW-0131">Cell cycle</keyword>
<keyword evidence="6 7" id="KW-0961">Cell wall biogenesis/degradation</keyword>
<evidence type="ECO:0000256" key="7">
    <source>
        <dbReference type="HAMAP-Rule" id="MF_00208"/>
    </source>
</evidence>
<keyword evidence="4 7" id="KW-0573">Peptidoglycan synthesis</keyword>
<dbReference type="Pfam" id="PF02875">
    <property type="entry name" value="Mur_ligase_C"/>
    <property type="match status" value="1"/>
</dbReference>
<feature type="binding site" evidence="7">
    <location>
        <begin position="120"/>
        <end position="126"/>
    </location>
    <ligand>
        <name>ATP</name>
        <dbReference type="ChEBI" id="CHEBI:30616"/>
    </ligand>
</feature>
<feature type="binding site" evidence="7">
    <location>
        <position position="38"/>
    </location>
    <ligand>
        <name>UDP-N-acetyl-alpha-D-muramoyl-L-alanyl-D-glutamate</name>
        <dbReference type="ChEBI" id="CHEBI:83900"/>
    </ligand>
</feature>
<dbReference type="PANTHER" id="PTHR23135:SF4">
    <property type="entry name" value="UDP-N-ACETYLMURAMOYL-L-ALANYL-D-GLUTAMATE--2,6-DIAMINOPIMELATE LIGASE MURE HOMOLOG, CHLOROPLASTIC"/>
    <property type="match status" value="1"/>
</dbReference>
<feature type="domain" description="Mur ligase N-terminal catalytic" evidence="9">
    <location>
        <begin position="31"/>
        <end position="106"/>
    </location>
</feature>
<feature type="binding site" evidence="7">
    <location>
        <begin position="162"/>
        <end position="163"/>
    </location>
    <ligand>
        <name>UDP-N-acetyl-alpha-D-muramoyl-L-alanyl-D-glutamate</name>
        <dbReference type="ChEBI" id="CHEBI:83900"/>
    </ligand>
</feature>
<dbReference type="NCBIfam" id="NF001126">
    <property type="entry name" value="PRK00139.1-4"/>
    <property type="match status" value="1"/>
</dbReference>
<dbReference type="UniPathway" id="UPA00219"/>
<comment type="similarity">
    <text evidence="1 7">Belongs to the MurCDEF family. MurE subfamily.</text>
</comment>
<keyword evidence="2 7" id="KW-0132">Cell division</keyword>
<dbReference type="InterPro" id="IPR013221">
    <property type="entry name" value="Mur_ligase_cen"/>
</dbReference>
<dbReference type="InterPro" id="IPR036615">
    <property type="entry name" value="Mur_ligase_C_dom_sf"/>
</dbReference>
<dbReference type="InterPro" id="IPR005761">
    <property type="entry name" value="UDP-N-AcMur-Glu-dNH2Pim_ligase"/>
</dbReference>
<comment type="cofactor">
    <cofactor evidence="7">
        <name>Mg(2+)</name>
        <dbReference type="ChEBI" id="CHEBI:18420"/>
    </cofactor>
</comment>
<comment type="caution">
    <text evidence="7">Lacks conserved residue(s) required for the propagation of feature annotation.</text>
</comment>
<dbReference type="Gene3D" id="3.40.1390.10">
    <property type="entry name" value="MurE/MurF, N-terminal domain"/>
    <property type="match status" value="1"/>
</dbReference>
<keyword evidence="7" id="KW-0963">Cytoplasm</keyword>
<feature type="binding site" evidence="7">
    <location>
        <position position="36"/>
    </location>
    <ligand>
        <name>UDP-N-acetyl-alpha-D-muramoyl-L-alanyl-D-glutamate</name>
        <dbReference type="ChEBI" id="CHEBI:83900"/>
    </ligand>
</feature>
<evidence type="ECO:0000313" key="12">
    <source>
        <dbReference type="EMBL" id="SEQ49443.1"/>
    </source>
</evidence>